<dbReference type="AlphaFoldDB" id="A0A1I8A9N2"/>
<name>A0A1I8A9N2_9BILA</name>
<dbReference type="Proteomes" id="UP000095287">
    <property type="component" value="Unplaced"/>
</dbReference>
<accession>A0A1I8A9N2</accession>
<reference evidence="2" key="1">
    <citation type="submission" date="2016-11" db="UniProtKB">
        <authorList>
            <consortium name="WormBaseParasite"/>
        </authorList>
    </citation>
    <scope>IDENTIFICATION</scope>
</reference>
<proteinExistence type="predicted"/>
<keyword evidence="1" id="KW-1185">Reference proteome</keyword>
<evidence type="ECO:0000313" key="1">
    <source>
        <dbReference type="Proteomes" id="UP000095287"/>
    </source>
</evidence>
<dbReference type="WBParaSite" id="L893_g3660.t1">
    <property type="protein sequence ID" value="L893_g3660.t1"/>
    <property type="gene ID" value="L893_g3660"/>
</dbReference>
<organism evidence="1 2">
    <name type="scientific">Steinernema glaseri</name>
    <dbReference type="NCBI Taxonomy" id="37863"/>
    <lineage>
        <taxon>Eukaryota</taxon>
        <taxon>Metazoa</taxon>
        <taxon>Ecdysozoa</taxon>
        <taxon>Nematoda</taxon>
        <taxon>Chromadorea</taxon>
        <taxon>Rhabditida</taxon>
        <taxon>Tylenchina</taxon>
        <taxon>Panagrolaimomorpha</taxon>
        <taxon>Strongyloidoidea</taxon>
        <taxon>Steinernematidae</taxon>
        <taxon>Steinernema</taxon>
    </lineage>
</organism>
<protein>
    <submittedName>
        <fullName evidence="2">CHCH domain-containing protein</fullName>
    </submittedName>
</protein>
<dbReference type="Gene3D" id="1.10.287.2900">
    <property type="match status" value="1"/>
</dbReference>
<evidence type="ECO:0000313" key="2">
    <source>
        <dbReference type="WBParaSite" id="L893_g3660.t1"/>
    </source>
</evidence>
<sequence length="125" mass="14384">MIDFKNVQRSASFHITRRTQAAVPFSAPIRLFKSTPRRTGPENADGSVNWTCPCLAHGSMVAHRCGFFFRPFYLCAKKADSKEVHRICANEFVNWNACLKRLNDTQREKMREAFLGTIKKEEEKS</sequence>